<feature type="domain" description="UTP25 C-terminal" evidence="12">
    <location>
        <begin position="549"/>
        <end position="735"/>
    </location>
</feature>
<dbReference type="GO" id="GO:0019843">
    <property type="term" value="F:rRNA binding"/>
    <property type="evidence" value="ECO:0007669"/>
    <property type="project" value="TreeGrafter"/>
</dbReference>
<evidence type="ECO:0000256" key="3">
    <source>
        <dbReference type="ARBA" id="ARBA00009223"/>
    </source>
</evidence>
<feature type="region of interest" description="Disordered" evidence="11">
    <location>
        <begin position="70"/>
        <end position="120"/>
    </location>
</feature>
<evidence type="ECO:0000256" key="11">
    <source>
        <dbReference type="SAM" id="MobiDB-lite"/>
    </source>
</evidence>
<comment type="similarity">
    <text evidence="3 10">Belongs to the UTP25 family.</text>
</comment>
<dbReference type="PANTHER" id="PTHR12933">
    <property type="entry name" value="ORF PROTEIN-RELATED"/>
    <property type="match status" value="1"/>
</dbReference>
<evidence type="ECO:0000256" key="5">
    <source>
        <dbReference type="ARBA" id="ARBA00015422"/>
    </source>
</evidence>
<sequence>MEKRAWALITTLKGEVVAWAGGTLTTGSGRARWINSSLYYSIPTKSPTGGPVTNYELIEVFKCHSGLEGAAEVEGDPGIPEAEVPDSDSDTSDDPEPRRGEGSEEDLGSDDLEPESEDDAAAAKPYNLLLQSLVANNESSQRNPKRRKLDHMQPKENGVILLDSGDLADEPEEEEEHEEEVMDVVSDDEDQSDPFESHFASPSPVRLASISSASKGEWKHTKLSKSGPPRNAYLSTPRGLEQTIGGRRIESLRDLNLKKKLIAEELTPLQKSLGQLVFNYVDVLYGERTLGNAEDLRRMYSLHALNHVLKTRDRVLKNNARLSKATDQEIELRDQGFTRPKVLFILPTRNACLEVINALVDILQPEQQENKKRFQDTYYTPPDTERISSNKPEDFRALFSGNHDDLFRLGLKLTRKTLKYFSQFYNSDIILASPLGLRMVVGDESDKKRDYDFLSSIELVVVDQADALLMQNWDHLEHVFKHLNLIPKDPHGCDFGRVRNWYLDSNAKYFRQTLVFGGFVTPEMMKLFNQSMLNVCGKVKIQAEYTGSMIDLGVQVQQTFTRIDPPTPAADPDARFNYFTKAILPSLLRNTSTSTLIFIPSYFDFVRVRNHLSNAPISIGAISEETPVSSVARARSHFFTGRHSVLLYSGRAHHFRRYEIRGVTSVVFYGLPDNPLFYREVAGGFIGRSVGEGRAKEQPRVRVIFSRWDAMKLERVVGSKRVRVMCTDKGDTFEFV</sequence>
<keyword evidence="6 10" id="KW-0690">Ribosome biogenesis</keyword>
<evidence type="ECO:0000313" key="14">
    <source>
        <dbReference type="EMBL" id="CUS09385.1"/>
    </source>
</evidence>
<evidence type="ECO:0000256" key="2">
    <source>
        <dbReference type="ARBA" id="ARBA00004604"/>
    </source>
</evidence>
<dbReference type="InterPro" id="IPR053940">
    <property type="entry name" value="UTP25_NTPase-like"/>
</dbReference>
<evidence type="ECO:0000256" key="7">
    <source>
        <dbReference type="ARBA" id="ARBA00022552"/>
    </source>
</evidence>
<dbReference type="PANTHER" id="PTHR12933:SF0">
    <property type="entry name" value="U3 SMALL NUCLEOLAR RNA-ASSOCIATED PROTEIN 25 HOMOLOG"/>
    <property type="match status" value="1"/>
</dbReference>
<feature type="region of interest" description="Disordered" evidence="11">
    <location>
        <begin position="135"/>
        <end position="204"/>
    </location>
</feature>
<comment type="subcellular location">
    <subcellularLocation>
        <location evidence="2 10">Nucleus</location>
        <location evidence="2 10">Nucleolus</location>
    </subcellularLocation>
</comment>
<dbReference type="SUPFAM" id="SSF52540">
    <property type="entry name" value="P-loop containing nucleoside triphosphate hydrolases"/>
    <property type="match status" value="1"/>
</dbReference>
<dbReference type="Gene3D" id="3.40.50.300">
    <property type="entry name" value="P-loop containing nucleotide triphosphate hydrolases"/>
    <property type="match status" value="1"/>
</dbReference>
<evidence type="ECO:0000256" key="9">
    <source>
        <dbReference type="ARBA" id="ARBA00023274"/>
    </source>
</evidence>
<evidence type="ECO:0000259" key="12">
    <source>
        <dbReference type="Pfam" id="PF06862"/>
    </source>
</evidence>
<feature type="domain" description="UTP25 NTP hydrolase-like" evidence="13">
    <location>
        <begin position="280"/>
        <end position="539"/>
    </location>
</feature>
<keyword evidence="15" id="KW-1185">Reference proteome</keyword>
<dbReference type="GO" id="GO:0000462">
    <property type="term" value="P:maturation of SSU-rRNA from tricistronic rRNA transcript (SSU-rRNA, 5.8S rRNA, LSU-rRNA)"/>
    <property type="evidence" value="ECO:0007669"/>
    <property type="project" value="TreeGrafter"/>
</dbReference>
<accession>A0A292PRQ5</accession>
<dbReference type="InterPro" id="IPR010678">
    <property type="entry name" value="UTP25"/>
</dbReference>
<dbReference type="InterPro" id="IPR053939">
    <property type="entry name" value="UTP25_C"/>
</dbReference>
<dbReference type="Pfam" id="PF22916">
    <property type="entry name" value="UTP25_NTPase-like"/>
    <property type="match status" value="1"/>
</dbReference>
<reference evidence="14" key="1">
    <citation type="submission" date="2015-10" db="EMBL/GenBank/DDBJ databases">
        <authorList>
            <person name="Regsiter A."/>
            <person name="william w."/>
        </authorList>
    </citation>
    <scope>NUCLEOTIDE SEQUENCE</scope>
    <source>
        <strain evidence="14">Montdore</strain>
    </source>
</reference>
<evidence type="ECO:0000313" key="15">
    <source>
        <dbReference type="Proteomes" id="UP001412239"/>
    </source>
</evidence>
<evidence type="ECO:0000259" key="13">
    <source>
        <dbReference type="Pfam" id="PF22916"/>
    </source>
</evidence>
<dbReference type="GO" id="GO:0034511">
    <property type="term" value="F:U3 snoRNA binding"/>
    <property type="evidence" value="ECO:0007669"/>
    <property type="project" value="InterPro"/>
</dbReference>
<protein>
    <recommendedName>
        <fullName evidence="5 10">U3 small nucleolar RNA-associated protein 25</fullName>
        <shortName evidence="10">U3 snoRNA-associated protein 25</shortName>
    </recommendedName>
</protein>
<feature type="compositionally biased region" description="Acidic residues" evidence="11">
    <location>
        <begin position="166"/>
        <end position="193"/>
    </location>
</feature>
<feature type="compositionally biased region" description="Acidic residues" evidence="11">
    <location>
        <begin position="103"/>
        <end position="120"/>
    </location>
</feature>
<keyword evidence="7 10" id="KW-0698">rRNA processing</keyword>
<proteinExistence type="inferred from homology"/>
<evidence type="ECO:0000256" key="10">
    <source>
        <dbReference type="RuleBase" id="RU365070"/>
    </source>
</evidence>
<evidence type="ECO:0000256" key="1">
    <source>
        <dbReference type="ARBA" id="ARBA00002883"/>
    </source>
</evidence>
<comment type="function">
    <text evidence="1 10">DEAD-box RNA helicase-like protein required for pre-18S rRNA processing, specifically at sites A0, A1, and A2.</text>
</comment>
<organism evidence="14 15">
    <name type="scientific">Tuber aestivum</name>
    <name type="common">summer truffle</name>
    <dbReference type="NCBI Taxonomy" id="59557"/>
    <lineage>
        <taxon>Eukaryota</taxon>
        <taxon>Fungi</taxon>
        <taxon>Dikarya</taxon>
        <taxon>Ascomycota</taxon>
        <taxon>Pezizomycotina</taxon>
        <taxon>Pezizomycetes</taxon>
        <taxon>Pezizales</taxon>
        <taxon>Tuberaceae</taxon>
        <taxon>Tuber</taxon>
    </lineage>
</organism>
<dbReference type="AlphaFoldDB" id="A0A292PRQ5"/>
<dbReference type="GO" id="GO:0032040">
    <property type="term" value="C:small-subunit processome"/>
    <property type="evidence" value="ECO:0007669"/>
    <property type="project" value="TreeGrafter"/>
</dbReference>
<dbReference type="InterPro" id="IPR027417">
    <property type="entry name" value="P-loop_NTPase"/>
</dbReference>
<dbReference type="FunFam" id="3.40.50.300:FF:002356">
    <property type="entry name" value="U3 small nucleolar RNA-associated protein 25"/>
    <property type="match status" value="1"/>
</dbReference>
<evidence type="ECO:0000256" key="6">
    <source>
        <dbReference type="ARBA" id="ARBA00022517"/>
    </source>
</evidence>
<keyword evidence="9 10" id="KW-0687">Ribonucleoprotein</keyword>
<keyword evidence="8 10" id="KW-0539">Nucleus</keyword>
<dbReference type="Proteomes" id="UP001412239">
    <property type="component" value="Unassembled WGS sequence"/>
</dbReference>
<name>A0A292PRQ5_9PEZI</name>
<comment type="subunit">
    <text evidence="4 10">Component of the ribosomal small subunit (SSU) processome composed of at least 40 protein subunits and snoRNA U3.</text>
</comment>
<dbReference type="Pfam" id="PF06862">
    <property type="entry name" value="Utp25_C"/>
    <property type="match status" value="1"/>
</dbReference>
<evidence type="ECO:0000256" key="4">
    <source>
        <dbReference type="ARBA" id="ARBA00011192"/>
    </source>
</evidence>
<feature type="compositionally biased region" description="Acidic residues" evidence="11">
    <location>
        <begin position="83"/>
        <end position="94"/>
    </location>
</feature>
<gene>
    <name evidence="14" type="ORF">GSTUAT00006507001</name>
</gene>
<dbReference type="EMBL" id="LN891083">
    <property type="protein sequence ID" value="CUS09385.1"/>
    <property type="molecule type" value="Genomic_DNA"/>
</dbReference>
<evidence type="ECO:0000256" key="8">
    <source>
        <dbReference type="ARBA" id="ARBA00023242"/>
    </source>
</evidence>
<feature type="region of interest" description="Disordered" evidence="11">
    <location>
        <begin position="217"/>
        <end position="237"/>
    </location>
</feature>